<evidence type="ECO:0000313" key="2">
    <source>
        <dbReference type="EMBL" id="VDD90478.1"/>
    </source>
</evidence>
<organism evidence="4">
    <name type="scientific">Enterobius vermicularis</name>
    <name type="common">Human pinworm</name>
    <dbReference type="NCBI Taxonomy" id="51028"/>
    <lineage>
        <taxon>Eukaryota</taxon>
        <taxon>Metazoa</taxon>
        <taxon>Ecdysozoa</taxon>
        <taxon>Nematoda</taxon>
        <taxon>Chromadorea</taxon>
        <taxon>Rhabditida</taxon>
        <taxon>Spirurina</taxon>
        <taxon>Oxyuridomorpha</taxon>
        <taxon>Oxyuroidea</taxon>
        <taxon>Oxyuridae</taxon>
        <taxon>Enterobius</taxon>
    </lineage>
</organism>
<evidence type="ECO:0000313" key="3">
    <source>
        <dbReference type="Proteomes" id="UP000274131"/>
    </source>
</evidence>
<keyword evidence="1" id="KW-0472">Membrane</keyword>
<proteinExistence type="predicted"/>
<reference evidence="4" key="1">
    <citation type="submission" date="2017-02" db="UniProtKB">
        <authorList>
            <consortium name="WormBaseParasite"/>
        </authorList>
    </citation>
    <scope>IDENTIFICATION</scope>
</reference>
<gene>
    <name evidence="2" type="ORF">EVEC_LOCUS5229</name>
</gene>
<dbReference type="OrthoDB" id="5919351at2759"/>
<dbReference type="EMBL" id="UXUI01008095">
    <property type="protein sequence ID" value="VDD90478.1"/>
    <property type="molecule type" value="Genomic_DNA"/>
</dbReference>
<accession>A0A0N4V5U9</accession>
<evidence type="ECO:0000256" key="1">
    <source>
        <dbReference type="SAM" id="Phobius"/>
    </source>
</evidence>
<dbReference type="Proteomes" id="UP000274131">
    <property type="component" value="Unassembled WGS sequence"/>
</dbReference>
<feature type="transmembrane region" description="Helical" evidence="1">
    <location>
        <begin position="70"/>
        <end position="98"/>
    </location>
</feature>
<keyword evidence="1" id="KW-0812">Transmembrane</keyword>
<keyword evidence="3" id="KW-1185">Reference proteome</keyword>
<sequence>MSQISSYNIGPDVFQHGTIGQFLGSNLEGAGSGFIRCVYTAKNTNNATVTLLCEKTQGCCQNGCCPKDQFWMAGVFVLLGFVLLVFIVGACTMIICYWRSKSNERKEEKENYEYNSYGSQVGMYPTGYPPYGTTAPGSRF</sequence>
<name>A0A0N4V5U9_ENTVE</name>
<dbReference type="WBParaSite" id="EVEC_0000561801-mRNA-1">
    <property type="protein sequence ID" value="EVEC_0000561801-mRNA-1"/>
    <property type="gene ID" value="EVEC_0000561801"/>
</dbReference>
<dbReference type="AlphaFoldDB" id="A0A0N4V5U9"/>
<protein>
    <submittedName>
        <fullName evidence="4">CX domain-containing protein</fullName>
    </submittedName>
</protein>
<reference evidence="2 3" key="2">
    <citation type="submission" date="2018-10" db="EMBL/GenBank/DDBJ databases">
        <authorList>
            <consortium name="Pathogen Informatics"/>
        </authorList>
    </citation>
    <scope>NUCLEOTIDE SEQUENCE [LARGE SCALE GENOMIC DNA]</scope>
</reference>
<evidence type="ECO:0000313" key="4">
    <source>
        <dbReference type="WBParaSite" id="EVEC_0000561801-mRNA-1"/>
    </source>
</evidence>
<keyword evidence="1" id="KW-1133">Transmembrane helix</keyword>